<comment type="subunit">
    <text evidence="5">Interacts directly with the RNA polymerase.</text>
</comment>
<dbReference type="SUPFAM" id="SSF57716">
    <property type="entry name" value="Glucocorticoid receptor-like (DNA-binding domain)"/>
    <property type="match status" value="1"/>
</dbReference>
<comment type="similarity">
    <text evidence="5">Belongs to the DksA family.</text>
</comment>
<proteinExistence type="inferred from homology"/>
<keyword evidence="10" id="KW-1185">Reference proteome</keyword>
<dbReference type="NCBIfam" id="TIGR02420">
    <property type="entry name" value="dksA"/>
    <property type="match status" value="1"/>
</dbReference>
<dbReference type="PANTHER" id="PTHR33823">
    <property type="entry name" value="RNA POLYMERASE-BINDING TRANSCRIPTION FACTOR DKSA-RELATED"/>
    <property type="match status" value="1"/>
</dbReference>
<name>A0AAP8MBR4_9GAMM</name>
<comment type="function">
    <text evidence="5">Transcription factor that acts by binding directly to the RNA polymerase (RNAP). Required for negative regulation of rRNA expression and positive regulation of several amino acid biosynthesis promoters. Also required for regulation of fis expression.</text>
</comment>
<dbReference type="PROSITE" id="PS01102">
    <property type="entry name" value="ZF_DKSA_1"/>
    <property type="match status" value="1"/>
</dbReference>
<evidence type="ECO:0000256" key="3">
    <source>
        <dbReference type="ARBA" id="ARBA00022771"/>
    </source>
</evidence>
<comment type="subcellular location">
    <subcellularLocation>
        <location evidence="5">Cytoplasm</location>
    </subcellularLocation>
</comment>
<dbReference type="PANTHER" id="PTHR33823:SF2">
    <property type="entry name" value="RNA POLYMERASE-BINDING TRANSCRIPTION FACTOR DKSA"/>
    <property type="match status" value="1"/>
</dbReference>
<feature type="domain" description="DnaK suppressor protein DksA N-terminal" evidence="8">
    <location>
        <begin position="39"/>
        <end position="109"/>
    </location>
</feature>
<dbReference type="InterPro" id="IPR037187">
    <property type="entry name" value="DnaK_N"/>
</dbReference>
<dbReference type="GO" id="GO:0005737">
    <property type="term" value="C:cytoplasm"/>
    <property type="evidence" value="ECO:0007669"/>
    <property type="project" value="UniProtKB-SubCell"/>
</dbReference>
<keyword evidence="4 5" id="KW-0862">Zinc</keyword>
<reference evidence="9 10" key="1">
    <citation type="submission" date="2018-01" db="EMBL/GenBank/DDBJ databases">
        <title>The draft genome sequence of Halioglobus japonicus S1-36.</title>
        <authorList>
            <person name="Du Z.-J."/>
            <person name="Shi M.-J."/>
        </authorList>
    </citation>
    <scope>NUCLEOTIDE SEQUENCE [LARGE SCALE GENOMIC DNA]</scope>
    <source>
        <strain evidence="9 10">S1-36</strain>
    </source>
</reference>
<evidence type="ECO:0000256" key="6">
    <source>
        <dbReference type="PROSITE-ProRule" id="PRU00510"/>
    </source>
</evidence>
<dbReference type="PROSITE" id="PS51128">
    <property type="entry name" value="ZF_DKSA_2"/>
    <property type="match status" value="1"/>
</dbReference>
<dbReference type="AlphaFoldDB" id="A0AAP8MBR4"/>
<dbReference type="InterPro" id="IPR048489">
    <property type="entry name" value="DksA_N"/>
</dbReference>
<dbReference type="SUPFAM" id="SSF109635">
    <property type="entry name" value="DnaK suppressor protein DksA, alpha-hairpin domain"/>
    <property type="match status" value="1"/>
</dbReference>
<evidence type="ECO:0000259" key="8">
    <source>
        <dbReference type="Pfam" id="PF21157"/>
    </source>
</evidence>
<dbReference type="InterPro" id="IPR012784">
    <property type="entry name" value="DksA_RNA_pol-bd"/>
</dbReference>
<dbReference type="RefSeq" id="WP_084197773.1">
    <property type="nucleotide sequence ID" value="NZ_BMYL01000006.1"/>
</dbReference>
<evidence type="ECO:0000256" key="4">
    <source>
        <dbReference type="ARBA" id="ARBA00022833"/>
    </source>
</evidence>
<protein>
    <recommendedName>
        <fullName evidence="5">RNA polymerase-binding transcription factor DksA</fullName>
    </recommendedName>
</protein>
<feature type="domain" description="Zinc finger DksA/TraR C4-type" evidence="7">
    <location>
        <begin position="112"/>
        <end position="146"/>
    </location>
</feature>
<keyword evidence="3 5" id="KW-0863">Zinc-finger</keyword>
<comment type="caution">
    <text evidence="9">The sequence shown here is derived from an EMBL/GenBank/DDBJ whole genome shotgun (WGS) entry which is preliminary data.</text>
</comment>
<sequence>MAEKSQGSRKSTTNGTDMLVYGVTPYKPKRKEEYMSDAQLAHFRTILENWKQELMQEVDRTIHHLRHEAGNLPDANDRASLEADFGLELKARDRERKLVRKIDMALERIAQGTYGFCEKTGEEIGLGRLEARPIATMSVEAQERYETTERHYGSR</sequence>
<keyword evidence="1 5" id="KW-0963">Cytoplasm</keyword>
<dbReference type="HAMAP" id="MF_00926">
    <property type="entry name" value="DksA"/>
    <property type="match status" value="1"/>
</dbReference>
<dbReference type="GO" id="GO:0010468">
    <property type="term" value="P:regulation of gene expression"/>
    <property type="evidence" value="ECO:0007669"/>
    <property type="project" value="UniProtKB-UniRule"/>
</dbReference>
<dbReference type="InterPro" id="IPR020458">
    <property type="entry name" value="Znf_DskA_TraR_CS"/>
</dbReference>
<evidence type="ECO:0000313" key="10">
    <source>
        <dbReference type="Proteomes" id="UP000235162"/>
    </source>
</evidence>
<comment type="caution">
    <text evidence="5">Lacks conserved residue(s) required for the propagation of feature annotation.</text>
</comment>
<dbReference type="GO" id="GO:0008270">
    <property type="term" value="F:zinc ion binding"/>
    <property type="evidence" value="ECO:0007669"/>
    <property type="project" value="UniProtKB-UniRule"/>
</dbReference>
<dbReference type="InterPro" id="IPR000962">
    <property type="entry name" value="Znf_DskA_TraR"/>
</dbReference>
<evidence type="ECO:0000256" key="1">
    <source>
        <dbReference type="ARBA" id="ARBA00022490"/>
    </source>
</evidence>
<evidence type="ECO:0000256" key="2">
    <source>
        <dbReference type="ARBA" id="ARBA00022723"/>
    </source>
</evidence>
<feature type="zinc finger region" description="dksA C4-type" evidence="6">
    <location>
        <begin position="117"/>
        <end position="141"/>
    </location>
</feature>
<dbReference type="Pfam" id="PF21157">
    <property type="entry name" value="DksA_N"/>
    <property type="match status" value="1"/>
</dbReference>
<dbReference type="Pfam" id="PF01258">
    <property type="entry name" value="zf-dskA_traR"/>
    <property type="match status" value="1"/>
</dbReference>
<accession>A0AAP8MBR4</accession>
<dbReference type="Gene3D" id="1.20.120.910">
    <property type="entry name" value="DksA, coiled-coil domain"/>
    <property type="match status" value="1"/>
</dbReference>
<evidence type="ECO:0000256" key="5">
    <source>
        <dbReference type="HAMAP-Rule" id="MF_00926"/>
    </source>
</evidence>
<evidence type="ECO:0000259" key="7">
    <source>
        <dbReference type="Pfam" id="PF01258"/>
    </source>
</evidence>
<dbReference type="Proteomes" id="UP000235162">
    <property type="component" value="Unassembled WGS sequence"/>
</dbReference>
<evidence type="ECO:0000313" key="9">
    <source>
        <dbReference type="EMBL" id="PLW84878.1"/>
    </source>
</evidence>
<keyword evidence="2 5" id="KW-0479">Metal-binding</keyword>
<organism evidence="9 10">
    <name type="scientific">Halioglobus japonicus</name>
    <dbReference type="NCBI Taxonomy" id="930805"/>
    <lineage>
        <taxon>Bacteria</taxon>
        <taxon>Pseudomonadati</taxon>
        <taxon>Pseudomonadota</taxon>
        <taxon>Gammaproteobacteria</taxon>
        <taxon>Cellvibrionales</taxon>
        <taxon>Halieaceae</taxon>
        <taxon>Halioglobus</taxon>
    </lineage>
</organism>
<gene>
    <name evidence="5 9" type="primary">dksA</name>
    <name evidence="9" type="ORF">C0029_17960</name>
</gene>
<dbReference type="EMBL" id="PKUR01000005">
    <property type="protein sequence ID" value="PLW84878.1"/>
    <property type="molecule type" value="Genomic_DNA"/>
</dbReference>